<accession>A0A9P6QM41</accession>
<dbReference type="EMBL" id="JAAAIN010003729">
    <property type="protein sequence ID" value="KAG0284325.1"/>
    <property type="molecule type" value="Genomic_DNA"/>
</dbReference>
<dbReference type="OrthoDB" id="2324990at2759"/>
<reference evidence="1" key="1">
    <citation type="journal article" date="2020" name="Fungal Divers.">
        <title>Resolving the Mortierellaceae phylogeny through synthesis of multi-gene phylogenetics and phylogenomics.</title>
        <authorList>
            <person name="Vandepol N."/>
            <person name="Liber J."/>
            <person name="Desiro A."/>
            <person name="Na H."/>
            <person name="Kennedy M."/>
            <person name="Barry K."/>
            <person name="Grigoriev I.V."/>
            <person name="Miller A.N."/>
            <person name="O'Donnell K."/>
            <person name="Stajich J.E."/>
            <person name="Bonito G."/>
        </authorList>
    </citation>
    <scope>NUCLEOTIDE SEQUENCE</scope>
    <source>
        <strain evidence="1">NVP60</strain>
    </source>
</reference>
<protein>
    <recommendedName>
        <fullName evidence="3">Transposase Tc1-like domain-containing protein</fullName>
    </recommendedName>
</protein>
<name>A0A9P6QM41_9FUNG</name>
<evidence type="ECO:0000313" key="1">
    <source>
        <dbReference type="EMBL" id="KAG0284325.1"/>
    </source>
</evidence>
<dbReference type="AlphaFoldDB" id="A0A9P6QM41"/>
<evidence type="ECO:0000313" key="2">
    <source>
        <dbReference type="Proteomes" id="UP000823405"/>
    </source>
</evidence>
<sequence>PIQRKTTKNAIWLMEDAFFTRETVKRLNISKSTLARIRFENKENMEEDNGGRSRKLTVETVEHLKLNMKREVLRTSINAIKESNRLLPQPVSVTTVRRRLREAD</sequence>
<proteinExistence type="predicted"/>
<feature type="non-terminal residue" evidence="1">
    <location>
        <position position="1"/>
    </location>
</feature>
<evidence type="ECO:0008006" key="3">
    <source>
        <dbReference type="Google" id="ProtNLM"/>
    </source>
</evidence>
<comment type="caution">
    <text evidence="1">The sequence shown here is derived from an EMBL/GenBank/DDBJ whole genome shotgun (WGS) entry which is preliminary data.</text>
</comment>
<keyword evidence="2" id="KW-1185">Reference proteome</keyword>
<organism evidence="1 2">
    <name type="scientific">Linnemannia gamsii</name>
    <dbReference type="NCBI Taxonomy" id="64522"/>
    <lineage>
        <taxon>Eukaryota</taxon>
        <taxon>Fungi</taxon>
        <taxon>Fungi incertae sedis</taxon>
        <taxon>Mucoromycota</taxon>
        <taxon>Mortierellomycotina</taxon>
        <taxon>Mortierellomycetes</taxon>
        <taxon>Mortierellales</taxon>
        <taxon>Mortierellaceae</taxon>
        <taxon>Linnemannia</taxon>
    </lineage>
</organism>
<dbReference type="Proteomes" id="UP000823405">
    <property type="component" value="Unassembled WGS sequence"/>
</dbReference>
<gene>
    <name evidence="1" type="ORF">BGZ97_008228</name>
</gene>